<keyword evidence="3" id="KW-0805">Transcription regulation</keyword>
<dbReference type="FunFam" id="3.40.50.300:FF:000006">
    <property type="entry name" value="DNA-binding transcriptional regulator NtrC"/>
    <property type="match status" value="1"/>
</dbReference>
<dbReference type="InterPro" id="IPR025944">
    <property type="entry name" value="Sigma_54_int_dom_CS"/>
</dbReference>
<dbReference type="PROSITE" id="PS50045">
    <property type="entry name" value="SIGMA54_INTERACT_4"/>
    <property type="match status" value="1"/>
</dbReference>
<evidence type="ECO:0000256" key="4">
    <source>
        <dbReference type="ARBA" id="ARBA00023125"/>
    </source>
</evidence>
<dbReference type="PROSITE" id="PS00676">
    <property type="entry name" value="SIGMA54_INTERACT_2"/>
    <property type="match status" value="1"/>
</dbReference>
<proteinExistence type="predicted"/>
<protein>
    <recommendedName>
        <fullName evidence="6">Sigma-54 factor interaction domain-containing protein</fullName>
    </recommendedName>
</protein>
<keyword evidence="4" id="KW-0238">DNA-binding</keyword>
<dbReference type="GO" id="GO:0005524">
    <property type="term" value="F:ATP binding"/>
    <property type="evidence" value="ECO:0007669"/>
    <property type="project" value="UniProtKB-KW"/>
</dbReference>
<dbReference type="Pfam" id="PF00158">
    <property type="entry name" value="Sigma54_activat"/>
    <property type="match status" value="1"/>
</dbReference>
<dbReference type="Pfam" id="PF25601">
    <property type="entry name" value="AAA_lid_14"/>
    <property type="match status" value="1"/>
</dbReference>
<dbReference type="PANTHER" id="PTHR32071:SF21">
    <property type="entry name" value="TRANSCRIPTIONAL REGULATORY PROTEIN FLGR"/>
    <property type="match status" value="1"/>
</dbReference>
<organism evidence="7 8">
    <name type="scientific">OM182 bacterium BACL3 MAG-120507-bin80</name>
    <dbReference type="NCBI Taxonomy" id="1655577"/>
    <lineage>
        <taxon>Bacteria</taxon>
        <taxon>Pseudomonadati</taxon>
        <taxon>Pseudomonadota</taxon>
        <taxon>Gammaproteobacteria</taxon>
        <taxon>OMG group</taxon>
        <taxon>OM182 clade</taxon>
    </lineage>
</organism>
<dbReference type="PROSITE" id="PS00688">
    <property type="entry name" value="SIGMA54_INTERACT_3"/>
    <property type="match status" value="1"/>
</dbReference>
<dbReference type="GO" id="GO:0043565">
    <property type="term" value="F:sequence-specific DNA binding"/>
    <property type="evidence" value="ECO:0007669"/>
    <property type="project" value="InterPro"/>
</dbReference>
<name>A0A0R2SCH1_9GAMM</name>
<dbReference type="SUPFAM" id="SSF46689">
    <property type="entry name" value="Homeodomain-like"/>
    <property type="match status" value="1"/>
</dbReference>
<dbReference type="PANTHER" id="PTHR32071">
    <property type="entry name" value="TRANSCRIPTIONAL REGULATORY PROTEIN"/>
    <property type="match status" value="1"/>
</dbReference>
<evidence type="ECO:0000259" key="6">
    <source>
        <dbReference type="PROSITE" id="PS50045"/>
    </source>
</evidence>
<dbReference type="GO" id="GO:0006355">
    <property type="term" value="P:regulation of DNA-templated transcription"/>
    <property type="evidence" value="ECO:0007669"/>
    <property type="project" value="InterPro"/>
</dbReference>
<evidence type="ECO:0000256" key="5">
    <source>
        <dbReference type="ARBA" id="ARBA00023163"/>
    </source>
</evidence>
<dbReference type="Proteomes" id="UP000051934">
    <property type="component" value="Unassembled WGS sequence"/>
</dbReference>
<keyword evidence="1" id="KW-0547">Nucleotide-binding</keyword>
<dbReference type="AlphaFoldDB" id="A0A0R2SCH1"/>
<dbReference type="Pfam" id="PF02954">
    <property type="entry name" value="HTH_8"/>
    <property type="match status" value="1"/>
</dbReference>
<accession>A0A0R2SCH1</accession>
<dbReference type="SUPFAM" id="SSF52540">
    <property type="entry name" value="P-loop containing nucleoside triphosphate hydrolases"/>
    <property type="match status" value="1"/>
</dbReference>
<evidence type="ECO:0000256" key="3">
    <source>
        <dbReference type="ARBA" id="ARBA00023015"/>
    </source>
</evidence>
<keyword evidence="2" id="KW-0067">ATP-binding</keyword>
<comment type="caution">
    <text evidence="7">The sequence shown here is derived from an EMBL/GenBank/DDBJ whole genome shotgun (WGS) entry which is preliminary data.</text>
</comment>
<dbReference type="InterPro" id="IPR003593">
    <property type="entry name" value="AAA+_ATPase"/>
</dbReference>
<dbReference type="EMBL" id="LIBB01000378">
    <property type="protein sequence ID" value="KRO70195.1"/>
    <property type="molecule type" value="Genomic_DNA"/>
</dbReference>
<dbReference type="InterPro" id="IPR058031">
    <property type="entry name" value="AAA_lid_NorR"/>
</dbReference>
<dbReference type="InterPro" id="IPR025943">
    <property type="entry name" value="Sigma_54_int_dom_ATP-bd_2"/>
</dbReference>
<reference evidence="7 8" key="1">
    <citation type="submission" date="2015-10" db="EMBL/GenBank/DDBJ databases">
        <title>Metagenome-Assembled Genomes uncover a global brackish microbiome.</title>
        <authorList>
            <person name="Hugerth L.W."/>
            <person name="Larsson J."/>
            <person name="Alneberg J."/>
            <person name="Lindh M.V."/>
            <person name="Legrand C."/>
            <person name="Pinhassi J."/>
            <person name="Andersson A.F."/>
        </authorList>
    </citation>
    <scope>NUCLEOTIDE SEQUENCE [LARGE SCALE GENOMIC DNA]</scope>
    <source>
        <strain evidence="7">BACL4 MAG-120507-bin80</strain>
    </source>
</reference>
<dbReference type="Gene3D" id="1.10.10.60">
    <property type="entry name" value="Homeodomain-like"/>
    <property type="match status" value="1"/>
</dbReference>
<dbReference type="InterPro" id="IPR009057">
    <property type="entry name" value="Homeodomain-like_sf"/>
</dbReference>
<evidence type="ECO:0000256" key="1">
    <source>
        <dbReference type="ARBA" id="ARBA00022741"/>
    </source>
</evidence>
<evidence type="ECO:0000313" key="8">
    <source>
        <dbReference type="Proteomes" id="UP000051934"/>
    </source>
</evidence>
<dbReference type="InterPro" id="IPR002197">
    <property type="entry name" value="HTH_Fis"/>
</dbReference>
<gene>
    <name evidence="7" type="ORF">ABR69_02655</name>
</gene>
<keyword evidence="5" id="KW-0804">Transcription</keyword>
<dbReference type="InterPro" id="IPR027417">
    <property type="entry name" value="P-loop_NTPase"/>
</dbReference>
<dbReference type="SMART" id="SM00382">
    <property type="entry name" value="AAA"/>
    <property type="match status" value="1"/>
</dbReference>
<dbReference type="InterPro" id="IPR002078">
    <property type="entry name" value="Sigma_54_int"/>
</dbReference>
<evidence type="ECO:0000313" key="7">
    <source>
        <dbReference type="EMBL" id="KRO70195.1"/>
    </source>
</evidence>
<dbReference type="CDD" id="cd00009">
    <property type="entry name" value="AAA"/>
    <property type="match status" value="1"/>
</dbReference>
<dbReference type="Gene3D" id="1.10.8.60">
    <property type="match status" value="1"/>
</dbReference>
<dbReference type="Gene3D" id="3.40.50.300">
    <property type="entry name" value="P-loop containing nucleotide triphosphate hydrolases"/>
    <property type="match status" value="1"/>
</dbReference>
<feature type="domain" description="Sigma-54 factor interaction" evidence="6">
    <location>
        <begin position="20"/>
        <end position="246"/>
    </location>
</feature>
<sequence>MIQLENEFTVDERYDDEQPFVFVDDSSIALFELACKVGKTDVPVLVNGPTGAGKEIIAKVIHESSSRETQPFVALNCAAIPASLAEDMLFGHEKGAFTGAHKISKGYFEQAEGGTLFLDEIGEMPLELQAKLLRVLQEKKIVRIGGSTPIDLNVRIVTATNVNLKQAVAQKLFREDLYYRLSGFKLTLLPLSQRKKDIEALAYVLIQKHSRKPFPKLKSCAKSVLLSYSWPGNVRELENLICRALIMCDGNEIKQKDILFDEEEGEVAQSGQHSGHEVARHAVSNVRADYDDADRLERRDGLLISSLRNELEYQNIMAAMAVSGNREKAAEKLGISPRTLRYKINKLRDLGMAVPTAYARV</sequence>
<evidence type="ECO:0000256" key="2">
    <source>
        <dbReference type="ARBA" id="ARBA00022840"/>
    </source>
</evidence>